<dbReference type="PANTHER" id="PTHR38847">
    <property type="match status" value="1"/>
</dbReference>
<dbReference type="PANTHER" id="PTHR38847:SF1">
    <property type="entry name" value="PSEUDOURIDINE SYNTHASE RSUA_RLUA-LIKE DOMAIN-CONTAINING PROTEIN"/>
    <property type="match status" value="1"/>
</dbReference>
<keyword evidence="2" id="KW-1185">Reference proteome</keyword>
<dbReference type="InterPro" id="IPR025649">
    <property type="entry name" value="DUF4360"/>
</dbReference>
<sequence>MLFHGLVLGAAFAQLPPGEVTINQITYQGDGCPQGSVEAIISADATVFTLLYSSFVASSGPGVALSENLKQCSVVVDLNHAHGYTYTALNLDHRGYVSVPAGLNAELSTTHFFKARPNNPNFHTVFPGPYDNDYLVTSNNGVKERSNCGKKSKARVNSSIRLYGGDTTTLAGYISGDSLDGSLQKTIQQVFHLDWKAC</sequence>
<dbReference type="Proteomes" id="UP001210925">
    <property type="component" value="Unassembled WGS sequence"/>
</dbReference>
<comment type="caution">
    <text evidence="1">The sequence shown here is derived from an EMBL/GenBank/DDBJ whole genome shotgun (WGS) entry which is preliminary data.</text>
</comment>
<protein>
    <recommendedName>
        <fullName evidence="3">Secreted protein</fullName>
    </recommendedName>
</protein>
<evidence type="ECO:0000313" key="2">
    <source>
        <dbReference type="Proteomes" id="UP001210925"/>
    </source>
</evidence>
<evidence type="ECO:0000313" key="1">
    <source>
        <dbReference type="EMBL" id="KAJ3260287.1"/>
    </source>
</evidence>
<proteinExistence type="predicted"/>
<gene>
    <name evidence="1" type="ORF">HK103_000922</name>
</gene>
<organism evidence="1 2">
    <name type="scientific">Boothiomyces macroporosus</name>
    <dbReference type="NCBI Taxonomy" id="261099"/>
    <lineage>
        <taxon>Eukaryota</taxon>
        <taxon>Fungi</taxon>
        <taxon>Fungi incertae sedis</taxon>
        <taxon>Chytridiomycota</taxon>
        <taxon>Chytridiomycota incertae sedis</taxon>
        <taxon>Chytridiomycetes</taxon>
        <taxon>Rhizophydiales</taxon>
        <taxon>Terramycetaceae</taxon>
        <taxon>Boothiomyces</taxon>
    </lineage>
</organism>
<accession>A0AAD5UKU6</accession>
<evidence type="ECO:0008006" key="3">
    <source>
        <dbReference type="Google" id="ProtNLM"/>
    </source>
</evidence>
<dbReference type="Pfam" id="PF14273">
    <property type="entry name" value="DUF4360"/>
    <property type="match status" value="1"/>
</dbReference>
<dbReference type="EMBL" id="JADGKB010000012">
    <property type="protein sequence ID" value="KAJ3260287.1"/>
    <property type="molecule type" value="Genomic_DNA"/>
</dbReference>
<dbReference type="AlphaFoldDB" id="A0AAD5UKU6"/>
<reference evidence="1" key="1">
    <citation type="submission" date="2020-05" db="EMBL/GenBank/DDBJ databases">
        <title>Phylogenomic resolution of chytrid fungi.</title>
        <authorList>
            <person name="Stajich J.E."/>
            <person name="Amses K."/>
            <person name="Simmons R."/>
            <person name="Seto K."/>
            <person name="Myers J."/>
            <person name="Bonds A."/>
            <person name="Quandt C.A."/>
            <person name="Barry K."/>
            <person name="Liu P."/>
            <person name="Grigoriev I."/>
            <person name="Longcore J.E."/>
            <person name="James T.Y."/>
        </authorList>
    </citation>
    <scope>NUCLEOTIDE SEQUENCE</scope>
    <source>
        <strain evidence="1">PLAUS21</strain>
    </source>
</reference>
<name>A0AAD5UKU6_9FUNG</name>